<dbReference type="AlphaFoldDB" id="A0A8H4W0A4"/>
<dbReference type="Proteomes" id="UP000566819">
    <property type="component" value="Unassembled WGS sequence"/>
</dbReference>
<evidence type="ECO:0000313" key="8">
    <source>
        <dbReference type="Proteomes" id="UP000566819"/>
    </source>
</evidence>
<sequence>MFTIPAIRKAHSTEGASSVALAKVWTNVYNAGKALNPPVALAVASSFAYLAWSSPSRSGTSNNNSRLYTLAAALTMGIVPFTLMFMAPTNNKIFRKAAQAATAPAFDSEFGALIERWSTLNFVRSLLPLLGGVVGMAAILA</sequence>
<evidence type="ECO:0000256" key="3">
    <source>
        <dbReference type="ARBA" id="ARBA00022989"/>
    </source>
</evidence>
<gene>
    <name evidence="7" type="ORF">G7Y89_g11245</name>
</gene>
<accession>A0A8H4W0A4</accession>
<evidence type="ECO:0008006" key="9">
    <source>
        <dbReference type="Google" id="ProtNLM"/>
    </source>
</evidence>
<evidence type="ECO:0000256" key="6">
    <source>
        <dbReference type="SAM" id="Phobius"/>
    </source>
</evidence>
<evidence type="ECO:0000256" key="2">
    <source>
        <dbReference type="ARBA" id="ARBA00022692"/>
    </source>
</evidence>
<keyword evidence="4 6" id="KW-0472">Membrane</keyword>
<dbReference type="GO" id="GO:0016020">
    <property type="term" value="C:membrane"/>
    <property type="evidence" value="ECO:0007669"/>
    <property type="project" value="UniProtKB-SubCell"/>
</dbReference>
<reference evidence="7 8" key="1">
    <citation type="submission" date="2020-03" db="EMBL/GenBank/DDBJ databases">
        <title>Draft Genome Sequence of Cudoniella acicularis.</title>
        <authorList>
            <person name="Buettner E."/>
            <person name="Kellner H."/>
        </authorList>
    </citation>
    <scope>NUCLEOTIDE SEQUENCE [LARGE SCALE GENOMIC DNA]</scope>
    <source>
        <strain evidence="7 8">DSM 108380</strain>
    </source>
</reference>
<dbReference type="PANTHER" id="PTHR35042">
    <property type="entry name" value="ANTHRONE OXYGENASE ENCC"/>
    <property type="match status" value="1"/>
</dbReference>
<evidence type="ECO:0000256" key="1">
    <source>
        <dbReference type="ARBA" id="ARBA00004141"/>
    </source>
</evidence>
<dbReference type="OrthoDB" id="5954308at2759"/>
<protein>
    <recommendedName>
        <fullName evidence="9">DUF1772-domain-containing protein</fullName>
    </recommendedName>
</protein>
<keyword evidence="2 6" id="KW-0812">Transmembrane</keyword>
<evidence type="ECO:0000313" key="7">
    <source>
        <dbReference type="EMBL" id="KAF4626910.1"/>
    </source>
</evidence>
<feature type="transmembrane region" description="Helical" evidence="6">
    <location>
        <begin position="67"/>
        <end position="87"/>
    </location>
</feature>
<dbReference type="PANTHER" id="PTHR35042:SF1">
    <property type="entry name" value="DUF1772-DOMAIN-CONTAINING PROTEIN"/>
    <property type="match status" value="1"/>
</dbReference>
<proteinExistence type="inferred from homology"/>
<organism evidence="7 8">
    <name type="scientific">Cudoniella acicularis</name>
    <dbReference type="NCBI Taxonomy" id="354080"/>
    <lineage>
        <taxon>Eukaryota</taxon>
        <taxon>Fungi</taxon>
        <taxon>Dikarya</taxon>
        <taxon>Ascomycota</taxon>
        <taxon>Pezizomycotina</taxon>
        <taxon>Leotiomycetes</taxon>
        <taxon>Helotiales</taxon>
        <taxon>Tricladiaceae</taxon>
        <taxon>Cudoniella</taxon>
    </lineage>
</organism>
<keyword evidence="3 6" id="KW-1133">Transmembrane helix</keyword>
<dbReference type="Pfam" id="PF08592">
    <property type="entry name" value="Anthrone_oxy"/>
    <property type="match status" value="1"/>
</dbReference>
<name>A0A8H4W0A4_9HELO</name>
<feature type="transmembrane region" description="Helical" evidence="6">
    <location>
        <begin position="35"/>
        <end position="55"/>
    </location>
</feature>
<evidence type="ECO:0000256" key="5">
    <source>
        <dbReference type="ARBA" id="ARBA00034313"/>
    </source>
</evidence>
<comment type="subcellular location">
    <subcellularLocation>
        <location evidence="1">Membrane</location>
        <topology evidence="1">Multi-pass membrane protein</topology>
    </subcellularLocation>
</comment>
<comment type="caution">
    <text evidence="7">The sequence shown here is derived from an EMBL/GenBank/DDBJ whole genome shotgun (WGS) entry which is preliminary data.</text>
</comment>
<feature type="transmembrane region" description="Helical" evidence="6">
    <location>
        <begin position="122"/>
        <end position="140"/>
    </location>
</feature>
<dbReference type="EMBL" id="JAAMPI010001062">
    <property type="protein sequence ID" value="KAF4626910.1"/>
    <property type="molecule type" value="Genomic_DNA"/>
</dbReference>
<dbReference type="InterPro" id="IPR013901">
    <property type="entry name" value="Anthrone_oxy"/>
</dbReference>
<keyword evidence="8" id="KW-1185">Reference proteome</keyword>
<comment type="similarity">
    <text evidence="5">Belongs to the anthrone oxygenase family.</text>
</comment>
<evidence type="ECO:0000256" key="4">
    <source>
        <dbReference type="ARBA" id="ARBA00023136"/>
    </source>
</evidence>